<feature type="repeat" description="PPR" evidence="1">
    <location>
        <begin position="234"/>
        <end position="268"/>
    </location>
</feature>
<sequence>MAALIRVSRLLGTTVSRRLLHSTTNYLPKVAVLEQLGAKYIRKQGSIPTFLTRHLCTAASSQPVQDNENQRRTRRQTSSDASFDFGPIFERFQRNLSSYKRIKPGQVIRLLDLVRKRGSIPPFEASQIIRATGALLVRESPERRRQVFQQVHETLQQLVKNPDIVYYNSVLKTRLENEDFFDPAVILTEVEDNSKLKANRETYQILIEAYCLQGDVAGATKILEHMKSAGIPISENVFHSMIKGYMKQGDNENAVAVLDLMKEANLQPVQATYTTLMCGFAEQGDHAQIKKIQSEAEYDDVILQPRHLFSVLFILGRNGHNTAFSQMLQEMTAKFSEVVPYNNEALNCSFRLMANSKDEEALQVFRSIRQFPDEQYKRNLTLNFIDAMVIQDKPYDEIVDMMDQFVTSGHLKTEDINTVAHLAVDNRKRELANRAFLVLMEKGESLSSDDVYEMIRIKKEMNDVSGIMEVMNLGQQVTGTKQDRTAEIYLFSFDAMKQLGRSPDQIFDDMKERGFKESAVEHYKLLHAVSTGKYDEAKDYLEKLEKDRILPMSFPLLYRGLKESEYNIDGFSEVLALLKRRVMPMQHLRAICTGVMGKMLNENISSETAESLVRKYLELDLAPLPWNSGRMKTELTAKGVDEKTVEELVSRLDSLVEELKKPAENLDRKAIDEISKKLEQDPDSVPLKYLNIAELNLLRKYCFSGQTEKAETLKERMENRGFHFSRREQIMLCLFYLDQKGDVEKAKEYIRLLSMTSDMLPPRIPVSMAHHYLKIGNPNEAIDVLKKYNARPDSTKNLQGRVMSFLMDVKKMHPQLLQEAAQTVMDKGYLSQMSPVVANVFVDNALESKDPDEIIKTCEQLKTQMGWIPKFPEVLKFFVEQEDPKRLQRVVDMLTEVRDELEIHHHLAVAFMECNRLAQAKKIMQSAGMKANQAVISVVCRQLTNKNMEEVLRQYIQLVREVPGCDLDEAFFHLIRFYSVMNEAQKALDVLEMYKEAGIQPRGRTLRYLAKVLQSEKIEVPFKIPTEETPRRQPRQVSKVSSERRQPGDTDKLEKAERNMIVGMQADKNVPEFLKKLKEMNNGDPVEMGKSLHRILEDLMTRQEERFGKSIIWHLGDNGEVEVLSTVQDLVPKRLHQAVHRGLVLAYFKSGRKDELVKLLESSDISIDDLVSTPILLYVDSDPDVFNKFVSVIEQREYSSEQKDLPRDSLLAYYLIKMNFDKAEQMLEQYPNIAKQTNLLYIYTNVINKYGMGPQVEQLVDFMIDRLTENNPVGRKYIMGKWLDTNVNSGNMEQALKVLENLKQRGATTTDLFFKNLRAIKQWLTNEGKSVPWKDEEYEEAERIEQENQSKRVMRRTRSVQSDSD</sequence>
<evidence type="ECO:0000313" key="4">
    <source>
        <dbReference type="Proteomes" id="UP001208570"/>
    </source>
</evidence>
<dbReference type="EMBL" id="JAODUP010000031">
    <property type="protein sequence ID" value="KAK2167183.1"/>
    <property type="molecule type" value="Genomic_DNA"/>
</dbReference>
<dbReference type="GO" id="GO:0003730">
    <property type="term" value="F:mRNA 3'-UTR binding"/>
    <property type="evidence" value="ECO:0007669"/>
    <property type="project" value="TreeGrafter"/>
</dbReference>
<reference evidence="3" key="1">
    <citation type="journal article" date="2023" name="Mol. Biol. Evol.">
        <title>Third-Generation Sequencing Reveals the Adaptive Role of the Epigenome in Three Deep-Sea Polychaetes.</title>
        <authorList>
            <person name="Perez M."/>
            <person name="Aroh O."/>
            <person name="Sun Y."/>
            <person name="Lan Y."/>
            <person name="Juniper S.K."/>
            <person name="Young C.R."/>
            <person name="Angers B."/>
            <person name="Qian P.Y."/>
        </authorList>
    </citation>
    <scope>NUCLEOTIDE SEQUENCE</scope>
    <source>
        <strain evidence="3">P08H-3</strain>
    </source>
</reference>
<feature type="compositionally biased region" description="Basic and acidic residues" evidence="2">
    <location>
        <begin position="1341"/>
        <end position="1350"/>
    </location>
</feature>
<dbReference type="GO" id="GO:0005634">
    <property type="term" value="C:nucleus"/>
    <property type="evidence" value="ECO:0007669"/>
    <property type="project" value="TreeGrafter"/>
</dbReference>
<feature type="repeat" description="PPR" evidence="1">
    <location>
        <begin position="199"/>
        <end position="233"/>
    </location>
</feature>
<evidence type="ECO:0000313" key="3">
    <source>
        <dbReference type="EMBL" id="KAK2167183.1"/>
    </source>
</evidence>
<dbReference type="Pfam" id="PF12854">
    <property type="entry name" value="PPR_1"/>
    <property type="match status" value="1"/>
</dbReference>
<organism evidence="3 4">
    <name type="scientific">Paralvinella palmiformis</name>
    <dbReference type="NCBI Taxonomy" id="53620"/>
    <lineage>
        <taxon>Eukaryota</taxon>
        <taxon>Metazoa</taxon>
        <taxon>Spiralia</taxon>
        <taxon>Lophotrochozoa</taxon>
        <taxon>Annelida</taxon>
        <taxon>Polychaeta</taxon>
        <taxon>Sedentaria</taxon>
        <taxon>Canalipalpata</taxon>
        <taxon>Terebellida</taxon>
        <taxon>Terebelliformia</taxon>
        <taxon>Alvinellidae</taxon>
        <taxon>Paralvinella</taxon>
    </lineage>
</organism>
<dbReference type="Gene3D" id="1.25.40.10">
    <property type="entry name" value="Tetratricopeptide repeat domain"/>
    <property type="match status" value="2"/>
</dbReference>
<protein>
    <submittedName>
        <fullName evidence="3">Uncharacterized protein</fullName>
    </submittedName>
</protein>
<accession>A0AAD9NFZ3</accession>
<dbReference type="PANTHER" id="PTHR46669">
    <property type="entry name" value="LEUCINE-RICH PPR MOTIF-CONTAINING PROTEIN, MITOCHONDRIAL"/>
    <property type="match status" value="1"/>
</dbReference>
<name>A0AAD9NFZ3_9ANNE</name>
<dbReference type="Pfam" id="PF01535">
    <property type="entry name" value="PPR"/>
    <property type="match status" value="1"/>
</dbReference>
<dbReference type="PROSITE" id="PS51375">
    <property type="entry name" value="PPR"/>
    <property type="match status" value="2"/>
</dbReference>
<evidence type="ECO:0000256" key="1">
    <source>
        <dbReference type="PROSITE-ProRule" id="PRU00708"/>
    </source>
</evidence>
<dbReference type="Pfam" id="PF13812">
    <property type="entry name" value="PPR_3"/>
    <property type="match status" value="1"/>
</dbReference>
<gene>
    <name evidence="3" type="ORF">LSH36_31g01010</name>
</gene>
<dbReference type="Pfam" id="PF13041">
    <property type="entry name" value="PPR_2"/>
    <property type="match status" value="1"/>
</dbReference>
<feature type="region of interest" description="Disordered" evidence="2">
    <location>
        <begin position="61"/>
        <end position="82"/>
    </location>
</feature>
<dbReference type="PANTHER" id="PTHR46669:SF1">
    <property type="entry name" value="LEUCINE-RICH PPR MOTIF-CONTAINING PROTEIN, MITOCHONDRIAL"/>
    <property type="match status" value="1"/>
</dbReference>
<dbReference type="GO" id="GO:0070129">
    <property type="term" value="P:regulation of mitochondrial translation"/>
    <property type="evidence" value="ECO:0007669"/>
    <property type="project" value="TreeGrafter"/>
</dbReference>
<dbReference type="InterPro" id="IPR033490">
    <property type="entry name" value="LRP130"/>
</dbReference>
<comment type="caution">
    <text evidence="3">The sequence shown here is derived from an EMBL/GenBank/DDBJ whole genome shotgun (WGS) entry which is preliminary data.</text>
</comment>
<feature type="region of interest" description="Disordered" evidence="2">
    <location>
        <begin position="1023"/>
        <end position="1055"/>
    </location>
</feature>
<dbReference type="Proteomes" id="UP001208570">
    <property type="component" value="Unassembled WGS sequence"/>
</dbReference>
<evidence type="ECO:0000256" key="2">
    <source>
        <dbReference type="SAM" id="MobiDB-lite"/>
    </source>
</evidence>
<dbReference type="InterPro" id="IPR011990">
    <property type="entry name" value="TPR-like_helical_dom_sf"/>
</dbReference>
<proteinExistence type="predicted"/>
<feature type="region of interest" description="Disordered" evidence="2">
    <location>
        <begin position="1334"/>
        <end position="1365"/>
    </location>
</feature>
<dbReference type="InterPro" id="IPR002885">
    <property type="entry name" value="PPR_rpt"/>
</dbReference>
<dbReference type="GO" id="GO:0005739">
    <property type="term" value="C:mitochondrion"/>
    <property type="evidence" value="ECO:0007669"/>
    <property type="project" value="TreeGrafter"/>
</dbReference>
<keyword evidence="4" id="KW-1185">Reference proteome</keyword>
<feature type="compositionally biased region" description="Basic and acidic residues" evidence="2">
    <location>
        <begin position="1041"/>
        <end position="1055"/>
    </location>
</feature>
<dbReference type="NCBIfam" id="TIGR00756">
    <property type="entry name" value="PPR"/>
    <property type="match status" value="2"/>
</dbReference>